<dbReference type="InterPro" id="IPR025454">
    <property type="entry name" value="DUF4275"/>
</dbReference>
<evidence type="ECO:0000313" key="1">
    <source>
        <dbReference type="EMBL" id="TLM96573.1"/>
    </source>
</evidence>
<evidence type="ECO:0000313" key="2">
    <source>
        <dbReference type="Proteomes" id="UP000305517"/>
    </source>
</evidence>
<keyword evidence="2" id="KW-1185">Reference proteome</keyword>
<accession>A0A5R8WWY7</accession>
<dbReference type="RefSeq" id="WP_138074829.1">
    <property type="nucleotide sequence ID" value="NZ_VAJM01000001.1"/>
</dbReference>
<dbReference type="Proteomes" id="UP000305517">
    <property type="component" value="Unassembled WGS sequence"/>
</dbReference>
<protein>
    <submittedName>
        <fullName evidence="1">DUF4275 family protein</fullName>
    </submittedName>
</protein>
<sequence>MSGATPGRQQWRALLETVVESVEEFGPQELQELKRRWHQLFGGGQQPFLWHCFSFRLHPHLTGAPAVADYEAQPVRAFLVFFEQAAWGFRCRGVRLPPWPLLRELSSQGPPEGRDVYVTQPTLNWVFCQTHEAGFGPYFARADPASTAGMA</sequence>
<comment type="caution">
    <text evidence="1">The sequence shown here is derived from an EMBL/GenBank/DDBJ whole genome shotgun (WGS) entry which is preliminary data.</text>
</comment>
<proteinExistence type="predicted"/>
<organism evidence="1 2">
    <name type="scientific">Hymenobacter jeollabukensis</name>
    <dbReference type="NCBI Taxonomy" id="2025313"/>
    <lineage>
        <taxon>Bacteria</taxon>
        <taxon>Pseudomonadati</taxon>
        <taxon>Bacteroidota</taxon>
        <taxon>Cytophagia</taxon>
        <taxon>Cytophagales</taxon>
        <taxon>Hymenobacteraceae</taxon>
        <taxon>Hymenobacter</taxon>
    </lineage>
</organism>
<dbReference type="OrthoDB" id="1711074at2"/>
<name>A0A5R8WWY7_9BACT</name>
<dbReference type="Pfam" id="PF14101">
    <property type="entry name" value="DUF4275"/>
    <property type="match status" value="1"/>
</dbReference>
<dbReference type="AlphaFoldDB" id="A0A5R8WWY7"/>
<reference evidence="1 2" key="1">
    <citation type="submission" date="2019-05" db="EMBL/GenBank/DDBJ databases">
        <title>Hymenobacter edaphi sp. nov., isolated from abandoned arsenic-contaminated farmland soil.</title>
        <authorList>
            <person name="Nie L."/>
        </authorList>
    </citation>
    <scope>NUCLEOTIDE SEQUENCE [LARGE SCALE GENOMIC DNA]</scope>
    <source>
        <strain evidence="1 2">1-3-3-8</strain>
    </source>
</reference>
<dbReference type="EMBL" id="VAJM01000001">
    <property type="protein sequence ID" value="TLM96573.1"/>
    <property type="molecule type" value="Genomic_DNA"/>
</dbReference>
<gene>
    <name evidence="1" type="ORF">FDY95_00845</name>
</gene>